<dbReference type="PROSITE" id="PS50850">
    <property type="entry name" value="MFS"/>
    <property type="match status" value="1"/>
</dbReference>
<dbReference type="Proteomes" id="UP000016587">
    <property type="component" value="Chromosome"/>
</dbReference>
<evidence type="ECO:0000313" key="8">
    <source>
        <dbReference type="EMBL" id="AGW15176.1"/>
    </source>
</evidence>
<name>T2GG70_MEGG1</name>
<feature type="transmembrane region" description="Helical" evidence="6">
    <location>
        <begin position="286"/>
        <end position="308"/>
    </location>
</feature>
<dbReference type="STRING" id="1121448.DGI_3499"/>
<dbReference type="GO" id="GO:0005886">
    <property type="term" value="C:plasma membrane"/>
    <property type="evidence" value="ECO:0007669"/>
    <property type="project" value="UniProtKB-SubCell"/>
</dbReference>
<reference evidence="9" key="2">
    <citation type="submission" date="2013-07" db="EMBL/GenBank/DDBJ databases">
        <authorList>
            <person name="Morais-Silva F.O."/>
            <person name="Rezende A.M."/>
            <person name="Pimentel C."/>
            <person name="Resende D.M."/>
            <person name="Santos C.I."/>
            <person name="Clemente C."/>
            <person name="de Oliveira L.M."/>
            <person name="da Silva S.M."/>
            <person name="Costa D.A."/>
            <person name="Varela-Raposo A."/>
            <person name="Horacio E.C.A."/>
            <person name="Matos M."/>
            <person name="Flores O."/>
            <person name="Ruiz J.C."/>
            <person name="Rodrigues-Pousada C."/>
        </authorList>
    </citation>
    <scope>NUCLEOTIDE SEQUENCE [LARGE SCALE GENOMIC DNA]</scope>
    <source>
        <strain evidence="9">ATCC 19364 / DSM 1382 / NCIMB 9332 / VKM B-1759</strain>
    </source>
</reference>
<feature type="transmembrane region" description="Helical" evidence="6">
    <location>
        <begin position="354"/>
        <end position="373"/>
    </location>
</feature>
<dbReference type="InterPro" id="IPR050189">
    <property type="entry name" value="MFS_Efflux_Transporters"/>
</dbReference>
<dbReference type="CDD" id="cd17473">
    <property type="entry name" value="MFS_arabinose_efflux_permease_like"/>
    <property type="match status" value="1"/>
</dbReference>
<keyword evidence="5 6" id="KW-0472">Membrane</keyword>
<dbReference type="SUPFAM" id="SSF103473">
    <property type="entry name" value="MFS general substrate transporter"/>
    <property type="match status" value="1"/>
</dbReference>
<keyword evidence="9" id="KW-1185">Reference proteome</keyword>
<dbReference type="GO" id="GO:0022857">
    <property type="term" value="F:transmembrane transporter activity"/>
    <property type="evidence" value="ECO:0007669"/>
    <property type="project" value="InterPro"/>
</dbReference>
<dbReference type="HOGENOM" id="CLU_001265_10_4_7"/>
<proteinExistence type="predicted"/>
<protein>
    <submittedName>
        <fullName evidence="8">Putative major facilitator superfamily protein</fullName>
    </submittedName>
</protein>
<gene>
    <name evidence="8" type="ORF">DGI_3499</name>
</gene>
<organism evidence="8 9">
    <name type="scientific">Megalodesulfovibrio gigas (strain ATCC 19364 / DSM 1382 / NCIMB 9332 / VKM B-1759)</name>
    <name type="common">Desulfovibrio gigas</name>
    <dbReference type="NCBI Taxonomy" id="1121448"/>
    <lineage>
        <taxon>Bacteria</taxon>
        <taxon>Pseudomonadati</taxon>
        <taxon>Thermodesulfobacteriota</taxon>
        <taxon>Desulfovibrionia</taxon>
        <taxon>Desulfovibrionales</taxon>
        <taxon>Desulfovibrionaceae</taxon>
        <taxon>Megalodesulfovibrio</taxon>
    </lineage>
</organism>
<evidence type="ECO:0000256" key="6">
    <source>
        <dbReference type="SAM" id="Phobius"/>
    </source>
</evidence>
<dbReference type="Pfam" id="PF07690">
    <property type="entry name" value="MFS_1"/>
    <property type="match status" value="1"/>
</dbReference>
<dbReference type="PANTHER" id="PTHR43124:SF3">
    <property type="entry name" value="CHLORAMPHENICOL EFFLUX PUMP RV0191"/>
    <property type="match status" value="1"/>
</dbReference>
<evidence type="ECO:0000256" key="1">
    <source>
        <dbReference type="ARBA" id="ARBA00004651"/>
    </source>
</evidence>
<evidence type="ECO:0000256" key="2">
    <source>
        <dbReference type="ARBA" id="ARBA00022475"/>
    </source>
</evidence>
<feature type="transmembrane region" description="Helical" evidence="6">
    <location>
        <begin position="72"/>
        <end position="94"/>
    </location>
</feature>
<feature type="transmembrane region" description="Helical" evidence="6">
    <location>
        <begin position="43"/>
        <end position="60"/>
    </location>
</feature>
<dbReference type="InterPro" id="IPR011701">
    <property type="entry name" value="MFS"/>
</dbReference>
<dbReference type="PATRIC" id="fig|1121448.10.peg.3449"/>
<dbReference type="EMBL" id="CP006585">
    <property type="protein sequence ID" value="AGW15176.1"/>
    <property type="molecule type" value="Genomic_DNA"/>
</dbReference>
<feature type="transmembrane region" description="Helical" evidence="6">
    <location>
        <begin position="264"/>
        <end position="280"/>
    </location>
</feature>
<feature type="transmembrane region" description="Helical" evidence="6">
    <location>
        <begin position="198"/>
        <end position="223"/>
    </location>
</feature>
<feature type="transmembrane region" description="Helical" evidence="6">
    <location>
        <begin position="320"/>
        <end position="339"/>
    </location>
</feature>
<dbReference type="KEGG" id="dgg:DGI_3499"/>
<evidence type="ECO:0000256" key="3">
    <source>
        <dbReference type="ARBA" id="ARBA00022692"/>
    </source>
</evidence>
<feature type="transmembrane region" description="Helical" evidence="6">
    <location>
        <begin position="235"/>
        <end position="252"/>
    </location>
</feature>
<keyword evidence="2" id="KW-1003">Cell membrane</keyword>
<keyword evidence="4 6" id="KW-1133">Transmembrane helix</keyword>
<evidence type="ECO:0000313" key="9">
    <source>
        <dbReference type="Proteomes" id="UP000016587"/>
    </source>
</evidence>
<dbReference type="RefSeq" id="WP_021762304.1">
    <property type="nucleotide sequence ID" value="NC_022444.1"/>
</dbReference>
<dbReference type="eggNOG" id="COG2814">
    <property type="taxonomic scope" value="Bacteria"/>
</dbReference>
<dbReference type="Gene3D" id="1.20.1250.20">
    <property type="entry name" value="MFS general substrate transporter like domains"/>
    <property type="match status" value="1"/>
</dbReference>
<accession>T2GG70</accession>
<feature type="transmembrane region" description="Helical" evidence="6">
    <location>
        <begin position="100"/>
        <end position="122"/>
    </location>
</feature>
<evidence type="ECO:0000256" key="4">
    <source>
        <dbReference type="ARBA" id="ARBA00022989"/>
    </source>
</evidence>
<feature type="transmembrane region" description="Helical" evidence="6">
    <location>
        <begin position="134"/>
        <end position="152"/>
    </location>
</feature>
<dbReference type="AlphaFoldDB" id="T2GG70"/>
<sequence length="384" mass="39971">MTLNAWSILSISLLTVMAGAAVAPALGAVQAAFPDVSPTTIKLLLTAPSVCIIPMSFLAPRICARLGVRRTLLLGGALYLLGGAGGGLATSFPMLLATRIVLGIGVGLVMPMSNSLVSVFFAGEERVRMMGRTASTANLGGIVALFCSGWLAQANWRYAFAIYAISLVTMTMAALFLQEPPPEQSPAAATGRLPLGAWLGALGLLLLMIVFYCIPTNLALFLIREGYGEAANSGMSLAGSTTAGFVAGLILPRTRLMFGRQLPLVMLCLMAAGFFCLHYATGLASAMGGVVLVGFGLGSLWPSLLVAVARATPLPLSMRAMALAGSMIFLGQFLSPLVFDAVGVLLDTRQPRDIFGLAGLATGAAVLGMALLGRQVRRMMEQRA</sequence>
<feature type="domain" description="Major facilitator superfamily (MFS) profile" evidence="7">
    <location>
        <begin position="1"/>
        <end position="377"/>
    </location>
</feature>
<dbReference type="PANTHER" id="PTHR43124">
    <property type="entry name" value="PURINE EFFLUX PUMP PBUE"/>
    <property type="match status" value="1"/>
</dbReference>
<reference evidence="8 9" key="1">
    <citation type="journal article" date="2013" name="J. Bacteriol.">
        <title>Roles of HynAB and Ech, the only two hydrogenases found in the model sulfate reducer Desulfovibrio gigas.</title>
        <authorList>
            <person name="Morais-Silva F.O."/>
            <person name="Santos C.I."/>
            <person name="Rodrigues R."/>
            <person name="Pereira I.A."/>
            <person name="Rodrigues-Pousada C."/>
        </authorList>
    </citation>
    <scope>NUCLEOTIDE SEQUENCE [LARGE SCALE GENOMIC DNA]</scope>
    <source>
        <strain evidence="9">ATCC 19364 / DSM 1382 / NCIMB 9332 / VKM B-1759</strain>
    </source>
</reference>
<keyword evidence="3 6" id="KW-0812">Transmembrane</keyword>
<comment type="subcellular location">
    <subcellularLocation>
        <location evidence="1">Cell membrane</location>
        <topology evidence="1">Multi-pass membrane protein</topology>
    </subcellularLocation>
</comment>
<dbReference type="InterPro" id="IPR036259">
    <property type="entry name" value="MFS_trans_sf"/>
</dbReference>
<dbReference type="OrthoDB" id="5506409at2"/>
<evidence type="ECO:0000259" key="7">
    <source>
        <dbReference type="PROSITE" id="PS50850"/>
    </source>
</evidence>
<evidence type="ECO:0000256" key="5">
    <source>
        <dbReference type="ARBA" id="ARBA00023136"/>
    </source>
</evidence>
<feature type="transmembrane region" description="Helical" evidence="6">
    <location>
        <begin position="158"/>
        <end position="177"/>
    </location>
</feature>
<dbReference type="InterPro" id="IPR020846">
    <property type="entry name" value="MFS_dom"/>
</dbReference>